<feature type="chain" id="PRO_5041298481" evidence="2">
    <location>
        <begin position="18"/>
        <end position="526"/>
    </location>
</feature>
<comment type="caution">
    <text evidence="3">The sequence shown here is derived from an EMBL/GenBank/DDBJ whole genome shotgun (WGS) entry which is preliminary data.</text>
</comment>
<evidence type="ECO:0000313" key="4">
    <source>
        <dbReference type="Proteomes" id="UP001175261"/>
    </source>
</evidence>
<protein>
    <submittedName>
        <fullName evidence="3">Uncharacterized protein</fullName>
    </submittedName>
</protein>
<feature type="compositionally biased region" description="Polar residues" evidence="1">
    <location>
        <begin position="307"/>
        <end position="323"/>
    </location>
</feature>
<organism evidence="3 4">
    <name type="scientific">Sarocladium strictum</name>
    <name type="common">Black bundle disease fungus</name>
    <name type="synonym">Acremonium strictum</name>
    <dbReference type="NCBI Taxonomy" id="5046"/>
    <lineage>
        <taxon>Eukaryota</taxon>
        <taxon>Fungi</taxon>
        <taxon>Dikarya</taxon>
        <taxon>Ascomycota</taxon>
        <taxon>Pezizomycotina</taxon>
        <taxon>Sordariomycetes</taxon>
        <taxon>Hypocreomycetidae</taxon>
        <taxon>Hypocreales</taxon>
        <taxon>Sarocladiaceae</taxon>
        <taxon>Sarocladium</taxon>
    </lineage>
</organism>
<feature type="compositionally biased region" description="Low complexity" evidence="1">
    <location>
        <begin position="112"/>
        <end position="121"/>
    </location>
</feature>
<keyword evidence="4" id="KW-1185">Reference proteome</keyword>
<keyword evidence="2" id="KW-0732">Signal</keyword>
<feature type="compositionally biased region" description="Low complexity" evidence="1">
    <location>
        <begin position="289"/>
        <end position="302"/>
    </location>
</feature>
<evidence type="ECO:0000256" key="1">
    <source>
        <dbReference type="SAM" id="MobiDB-lite"/>
    </source>
</evidence>
<dbReference type="Proteomes" id="UP001175261">
    <property type="component" value="Unassembled WGS sequence"/>
</dbReference>
<feature type="compositionally biased region" description="Low complexity" evidence="1">
    <location>
        <begin position="226"/>
        <end position="235"/>
    </location>
</feature>
<gene>
    <name evidence="3" type="ORF">NLU13_9074</name>
</gene>
<accession>A0AA39L3J7</accession>
<feature type="region of interest" description="Disordered" evidence="1">
    <location>
        <begin position="87"/>
        <end position="383"/>
    </location>
</feature>
<dbReference type="AlphaFoldDB" id="A0AA39L3J7"/>
<feature type="compositionally biased region" description="Low complexity" evidence="1">
    <location>
        <begin position="327"/>
        <end position="369"/>
    </location>
</feature>
<proteinExistence type="predicted"/>
<evidence type="ECO:0000256" key="2">
    <source>
        <dbReference type="SAM" id="SignalP"/>
    </source>
</evidence>
<dbReference type="EMBL" id="JAPDFR010000009">
    <property type="protein sequence ID" value="KAK0383161.1"/>
    <property type="molecule type" value="Genomic_DNA"/>
</dbReference>
<evidence type="ECO:0000313" key="3">
    <source>
        <dbReference type="EMBL" id="KAK0383161.1"/>
    </source>
</evidence>
<feature type="signal peptide" evidence="2">
    <location>
        <begin position="1"/>
        <end position="17"/>
    </location>
</feature>
<name>A0AA39L3J7_SARSR</name>
<sequence>MKYLLTIVALRSLLTRAEECDPDLFKSFPPSAQPTNLGSQTATILGVQPAKVICSGVTTITTLIWTYMDVEPTACVALPDNRPVLPDDVVDLGSGSKDGPPGLEEQARSARGTNTPGSEPSGPGPNVGGSSAMPRPAPTDGPVSYASQPTDILPDYVDSSTQSLPPGASSLPVTSQFPPAPPPDTRFVPASSSSGNPAVPVDPSSSIPGTILPLVTSSGSPPIPIDPSDSLPDTILPLVTSSGSPPIPIDPSNSLPDTILPLVTSSGSPPPPIEPSSSVPETSLPPTPSSSSTPLPPDTDTSAVPLPTSSIDPPNPFTRSRTGTIDPPSSSEAPPATTSTSDVVPPVPSSDTSTSSTSTSISSAAPGPSCSDIPNGEFTDGETAPWYISDQVTADSSAVVETDGQEDHPHAFALIPSQGDRAQVYLNNYLPRCGDPPPEVTLQVSLDYQFTGESTGCSIAVTINRPPQFLLTITDDGTAPGVWQSAQGEPVTVQLTYDPLFTVRLMCDGDTANEQAILVTDIKAYS</sequence>
<reference evidence="3" key="1">
    <citation type="submission" date="2022-10" db="EMBL/GenBank/DDBJ databases">
        <title>Determination and structural analysis of whole genome sequence of Sarocladium strictum F4-1.</title>
        <authorList>
            <person name="Hu L."/>
            <person name="Jiang Y."/>
        </authorList>
    </citation>
    <scope>NUCLEOTIDE SEQUENCE</scope>
    <source>
        <strain evidence="3">F4-1</strain>
    </source>
</reference>